<name>A0A6A4I3P8_9AGAR</name>
<dbReference type="OrthoDB" id="190105at2759"/>
<feature type="compositionally biased region" description="Acidic residues" evidence="4">
    <location>
        <begin position="152"/>
        <end position="162"/>
    </location>
</feature>
<dbReference type="InterPro" id="IPR015943">
    <property type="entry name" value="WD40/YVTN_repeat-like_dom_sf"/>
</dbReference>
<dbReference type="Pfam" id="PF00400">
    <property type="entry name" value="WD40"/>
    <property type="match status" value="3"/>
</dbReference>
<proteinExistence type="predicted"/>
<protein>
    <submittedName>
        <fullName evidence="5">WD40 repeat-like protein</fullName>
    </submittedName>
</protein>
<feature type="region of interest" description="Disordered" evidence="4">
    <location>
        <begin position="130"/>
        <end position="183"/>
    </location>
</feature>
<dbReference type="EMBL" id="ML769409">
    <property type="protein sequence ID" value="KAE9405379.1"/>
    <property type="molecule type" value="Genomic_DNA"/>
</dbReference>
<feature type="repeat" description="WD" evidence="3">
    <location>
        <begin position="183"/>
        <end position="212"/>
    </location>
</feature>
<dbReference type="InterPro" id="IPR019775">
    <property type="entry name" value="WD40_repeat_CS"/>
</dbReference>
<dbReference type="Proteomes" id="UP000799118">
    <property type="component" value="Unassembled WGS sequence"/>
</dbReference>
<dbReference type="InterPro" id="IPR050349">
    <property type="entry name" value="WD_LIS1/nudF_dynein_reg"/>
</dbReference>
<dbReference type="PROSITE" id="PS00678">
    <property type="entry name" value="WD_REPEATS_1"/>
    <property type="match status" value="2"/>
</dbReference>
<dbReference type="PROSITE" id="PS50294">
    <property type="entry name" value="WD_REPEATS_REGION"/>
    <property type="match status" value="1"/>
</dbReference>
<dbReference type="InterPro" id="IPR036322">
    <property type="entry name" value="WD40_repeat_dom_sf"/>
</dbReference>
<dbReference type="Gene3D" id="2.130.10.10">
    <property type="entry name" value="YVTN repeat-like/Quinoprotein amine dehydrogenase"/>
    <property type="match status" value="1"/>
</dbReference>
<keyword evidence="1 3" id="KW-0853">WD repeat</keyword>
<reference evidence="5" key="1">
    <citation type="journal article" date="2019" name="Environ. Microbiol.">
        <title>Fungal ecological strategies reflected in gene transcription - a case study of two litter decomposers.</title>
        <authorList>
            <person name="Barbi F."/>
            <person name="Kohler A."/>
            <person name="Barry K."/>
            <person name="Baskaran P."/>
            <person name="Daum C."/>
            <person name="Fauchery L."/>
            <person name="Ihrmark K."/>
            <person name="Kuo A."/>
            <person name="LaButti K."/>
            <person name="Lipzen A."/>
            <person name="Morin E."/>
            <person name="Grigoriev I.V."/>
            <person name="Henrissat B."/>
            <person name="Lindahl B."/>
            <person name="Martin F."/>
        </authorList>
    </citation>
    <scope>NUCLEOTIDE SEQUENCE</scope>
    <source>
        <strain evidence="5">JB14</strain>
    </source>
</reference>
<evidence type="ECO:0000256" key="3">
    <source>
        <dbReference type="PROSITE-ProRule" id="PRU00221"/>
    </source>
</evidence>
<dbReference type="PRINTS" id="PR00320">
    <property type="entry name" value="GPROTEINBRPT"/>
</dbReference>
<evidence type="ECO:0000313" key="6">
    <source>
        <dbReference type="Proteomes" id="UP000799118"/>
    </source>
</evidence>
<evidence type="ECO:0000256" key="1">
    <source>
        <dbReference type="ARBA" id="ARBA00022574"/>
    </source>
</evidence>
<dbReference type="InterPro" id="IPR001680">
    <property type="entry name" value="WD40_rpt"/>
</dbReference>
<feature type="repeat" description="WD" evidence="3">
    <location>
        <begin position="213"/>
        <end position="254"/>
    </location>
</feature>
<keyword evidence="2" id="KW-0677">Repeat</keyword>
<evidence type="ECO:0000256" key="2">
    <source>
        <dbReference type="ARBA" id="ARBA00022737"/>
    </source>
</evidence>
<gene>
    <name evidence="5" type="ORF">BT96DRAFT_336949</name>
</gene>
<evidence type="ECO:0000313" key="5">
    <source>
        <dbReference type="EMBL" id="KAE9405379.1"/>
    </source>
</evidence>
<evidence type="ECO:0000256" key="4">
    <source>
        <dbReference type="SAM" id="MobiDB-lite"/>
    </source>
</evidence>
<keyword evidence="6" id="KW-1185">Reference proteome</keyword>
<dbReference type="PANTHER" id="PTHR44129">
    <property type="entry name" value="WD REPEAT-CONTAINING PROTEIN POP1"/>
    <property type="match status" value="1"/>
</dbReference>
<dbReference type="InterPro" id="IPR020472">
    <property type="entry name" value="WD40_PAC1"/>
</dbReference>
<dbReference type="PROSITE" id="PS50082">
    <property type="entry name" value="WD_REPEATS_2"/>
    <property type="match status" value="2"/>
</dbReference>
<dbReference type="SMART" id="SM00320">
    <property type="entry name" value="WD40"/>
    <property type="match status" value="3"/>
</dbReference>
<dbReference type="SUPFAM" id="SSF50978">
    <property type="entry name" value="WD40 repeat-like"/>
    <property type="match status" value="1"/>
</dbReference>
<dbReference type="AlphaFoldDB" id="A0A6A4I3P8"/>
<accession>A0A6A4I3P8</accession>
<sequence length="285" mass="30626">MSMQFRTWPSSHLLQTHAISATEPGAQDSDVVTSLALSKDWIIVGLANCLIYDFSARTGDLKQTLIGHDSGIWVVCLVQKGGYMGPDPSHDYVVNEGNILTGEAKEDSKDGDGTSRASLQLPLSSRIALGLGPGNDTGDNHGHHPSRHDHSDCDDDEEDGGWDTDGGPRVCKPSGVSGHSEGWGQTNDLVVSGGCDKVVRVWDIQSGQCMCILRGHTSTIRCLKVLHNRPIVVSGSRDNTVRVWDIQQGLPLRTLAGHMATVRCLDVCGNRVVSGSYDDTCRVIG</sequence>
<organism evidence="5 6">
    <name type="scientific">Gymnopus androsaceus JB14</name>
    <dbReference type="NCBI Taxonomy" id="1447944"/>
    <lineage>
        <taxon>Eukaryota</taxon>
        <taxon>Fungi</taxon>
        <taxon>Dikarya</taxon>
        <taxon>Basidiomycota</taxon>
        <taxon>Agaricomycotina</taxon>
        <taxon>Agaricomycetes</taxon>
        <taxon>Agaricomycetidae</taxon>
        <taxon>Agaricales</taxon>
        <taxon>Marasmiineae</taxon>
        <taxon>Omphalotaceae</taxon>
        <taxon>Gymnopus</taxon>
    </lineage>
</organism>